<evidence type="ECO:0000313" key="1">
    <source>
        <dbReference type="EMBL" id="MCI93395.1"/>
    </source>
</evidence>
<accession>A0A392W399</accession>
<reference evidence="1 2" key="1">
    <citation type="journal article" date="2018" name="Front. Plant Sci.">
        <title>Red Clover (Trifolium pratense) and Zigzag Clover (T. medium) - A Picture of Genomic Similarities and Differences.</title>
        <authorList>
            <person name="Dluhosova J."/>
            <person name="Istvanek J."/>
            <person name="Nedelnik J."/>
            <person name="Repkova J."/>
        </authorList>
    </citation>
    <scope>NUCLEOTIDE SEQUENCE [LARGE SCALE GENOMIC DNA]</scope>
    <source>
        <strain evidence="2">cv. 10/8</strain>
        <tissue evidence="1">Leaf</tissue>
    </source>
</reference>
<proteinExistence type="predicted"/>
<organism evidence="1 2">
    <name type="scientific">Trifolium medium</name>
    <dbReference type="NCBI Taxonomy" id="97028"/>
    <lineage>
        <taxon>Eukaryota</taxon>
        <taxon>Viridiplantae</taxon>
        <taxon>Streptophyta</taxon>
        <taxon>Embryophyta</taxon>
        <taxon>Tracheophyta</taxon>
        <taxon>Spermatophyta</taxon>
        <taxon>Magnoliopsida</taxon>
        <taxon>eudicotyledons</taxon>
        <taxon>Gunneridae</taxon>
        <taxon>Pentapetalae</taxon>
        <taxon>rosids</taxon>
        <taxon>fabids</taxon>
        <taxon>Fabales</taxon>
        <taxon>Fabaceae</taxon>
        <taxon>Papilionoideae</taxon>
        <taxon>50 kb inversion clade</taxon>
        <taxon>NPAAA clade</taxon>
        <taxon>Hologalegina</taxon>
        <taxon>IRL clade</taxon>
        <taxon>Trifolieae</taxon>
        <taxon>Trifolium</taxon>
    </lineage>
</organism>
<sequence length="34" mass="3343">MDGSCKVGGIIGCGGVIRGSEGEWLGGSSKFIGK</sequence>
<dbReference type="EMBL" id="LXQA011328129">
    <property type="protein sequence ID" value="MCI93395.1"/>
    <property type="molecule type" value="Genomic_DNA"/>
</dbReference>
<keyword evidence="2" id="KW-1185">Reference proteome</keyword>
<dbReference type="AlphaFoldDB" id="A0A392W399"/>
<feature type="non-terminal residue" evidence="1">
    <location>
        <position position="34"/>
    </location>
</feature>
<evidence type="ECO:0000313" key="2">
    <source>
        <dbReference type="Proteomes" id="UP000265520"/>
    </source>
</evidence>
<name>A0A392W399_9FABA</name>
<dbReference type="Proteomes" id="UP000265520">
    <property type="component" value="Unassembled WGS sequence"/>
</dbReference>
<comment type="caution">
    <text evidence="1">The sequence shown here is derived from an EMBL/GenBank/DDBJ whole genome shotgun (WGS) entry which is preliminary data.</text>
</comment>
<protein>
    <submittedName>
        <fullName evidence="1">Uncharacterized protein</fullName>
    </submittedName>
</protein>